<dbReference type="Proteomes" id="UP001140949">
    <property type="component" value="Unassembled WGS sequence"/>
</dbReference>
<sequence length="70" mass="7318">MTGSGHRPSLRRSGERLDTPDALSVVDRNGSVLDNCESDDGRSGGGSDLEGGRASSLPQDRCRPSSDEVS</sequence>
<reference evidence="2" key="2">
    <citation type="submission" date="2023-04" db="EMBL/GenBank/DDBJ databases">
        <authorList>
            <person name="Bruccoleri R.E."/>
            <person name="Oakeley E.J."/>
            <person name="Faust A.-M."/>
            <person name="Dessus-Babus S."/>
            <person name="Altorfer M."/>
            <person name="Burckhardt D."/>
            <person name="Oertli M."/>
            <person name="Naumann U."/>
            <person name="Petersen F."/>
            <person name="Wong J."/>
        </authorList>
    </citation>
    <scope>NUCLEOTIDE SEQUENCE</scope>
    <source>
        <strain evidence="2">GSM-AAB239-AS_SAM_17_03QT</strain>
        <tissue evidence="2">Leaf</tissue>
    </source>
</reference>
<evidence type="ECO:0000313" key="2">
    <source>
        <dbReference type="EMBL" id="KAJ6791397.1"/>
    </source>
</evidence>
<feature type="region of interest" description="Disordered" evidence="1">
    <location>
        <begin position="1"/>
        <end position="70"/>
    </location>
</feature>
<dbReference type="EMBL" id="JANAVB010044419">
    <property type="protein sequence ID" value="KAJ6791397.1"/>
    <property type="molecule type" value="Genomic_DNA"/>
</dbReference>
<protein>
    <submittedName>
        <fullName evidence="2">Uncharacterized protein</fullName>
    </submittedName>
</protein>
<evidence type="ECO:0000313" key="3">
    <source>
        <dbReference type="Proteomes" id="UP001140949"/>
    </source>
</evidence>
<proteinExistence type="predicted"/>
<reference evidence="2" key="1">
    <citation type="journal article" date="2023" name="GigaByte">
        <title>Genome assembly of the bearded iris, Iris pallida Lam.</title>
        <authorList>
            <person name="Bruccoleri R.E."/>
            <person name="Oakeley E.J."/>
            <person name="Faust A.M.E."/>
            <person name="Altorfer M."/>
            <person name="Dessus-Babus S."/>
            <person name="Burckhardt D."/>
            <person name="Oertli M."/>
            <person name="Naumann U."/>
            <person name="Petersen F."/>
            <person name="Wong J."/>
        </authorList>
    </citation>
    <scope>NUCLEOTIDE SEQUENCE</scope>
    <source>
        <strain evidence="2">GSM-AAB239-AS_SAM_17_03QT</strain>
    </source>
</reference>
<evidence type="ECO:0000256" key="1">
    <source>
        <dbReference type="SAM" id="MobiDB-lite"/>
    </source>
</evidence>
<feature type="compositionally biased region" description="Basic and acidic residues" evidence="1">
    <location>
        <begin position="60"/>
        <end position="70"/>
    </location>
</feature>
<comment type="caution">
    <text evidence="2">The sequence shown here is derived from an EMBL/GenBank/DDBJ whole genome shotgun (WGS) entry which is preliminary data.</text>
</comment>
<gene>
    <name evidence="2" type="ORF">M6B38_244620</name>
</gene>
<dbReference type="AlphaFoldDB" id="A0AAX6DI01"/>
<name>A0AAX6DI01_IRIPA</name>
<keyword evidence="3" id="KW-1185">Reference proteome</keyword>
<organism evidence="2 3">
    <name type="scientific">Iris pallida</name>
    <name type="common">Sweet iris</name>
    <dbReference type="NCBI Taxonomy" id="29817"/>
    <lineage>
        <taxon>Eukaryota</taxon>
        <taxon>Viridiplantae</taxon>
        <taxon>Streptophyta</taxon>
        <taxon>Embryophyta</taxon>
        <taxon>Tracheophyta</taxon>
        <taxon>Spermatophyta</taxon>
        <taxon>Magnoliopsida</taxon>
        <taxon>Liliopsida</taxon>
        <taxon>Asparagales</taxon>
        <taxon>Iridaceae</taxon>
        <taxon>Iridoideae</taxon>
        <taxon>Irideae</taxon>
        <taxon>Iris</taxon>
    </lineage>
</organism>
<accession>A0AAX6DI01</accession>